<keyword evidence="1" id="KW-0812">Transmembrane</keyword>
<feature type="transmembrane region" description="Helical" evidence="1">
    <location>
        <begin position="116"/>
        <end position="137"/>
    </location>
</feature>
<reference evidence="3" key="1">
    <citation type="submission" date="2024-06" db="UniProtKB">
        <authorList>
            <consortium name="RefSeq"/>
        </authorList>
    </citation>
    <scope>NUCLEOTIDE SEQUENCE [LARGE SCALE GENOMIC DNA]</scope>
</reference>
<dbReference type="OrthoDB" id="6105671at2759"/>
<evidence type="ECO:0000256" key="2">
    <source>
        <dbReference type="SAM" id="SignalP"/>
    </source>
</evidence>
<keyword evidence="2" id="KW-0732">Signal</keyword>
<keyword evidence="1" id="KW-1133">Transmembrane helix</keyword>
<evidence type="ECO:0000256" key="1">
    <source>
        <dbReference type="SAM" id="Phobius"/>
    </source>
</evidence>
<reference evidence="4" key="2">
    <citation type="submission" date="2025-08" db="UniProtKB">
        <authorList>
            <consortium name="RefSeq"/>
        </authorList>
    </citation>
    <scope>IDENTIFICATION</scope>
    <source>
        <tissue evidence="4">Whole sample</tissue>
    </source>
</reference>
<dbReference type="RefSeq" id="XP_022304649.1">
    <property type="nucleotide sequence ID" value="XM_022448941.1"/>
</dbReference>
<dbReference type="KEGG" id="cvn:111111787"/>
<evidence type="ECO:0000313" key="3">
    <source>
        <dbReference type="Proteomes" id="UP000694844"/>
    </source>
</evidence>
<dbReference type="AlphaFoldDB" id="A0A8B8BP60"/>
<organism evidence="3 4">
    <name type="scientific">Crassostrea virginica</name>
    <name type="common">Eastern oyster</name>
    <dbReference type="NCBI Taxonomy" id="6565"/>
    <lineage>
        <taxon>Eukaryota</taxon>
        <taxon>Metazoa</taxon>
        <taxon>Spiralia</taxon>
        <taxon>Lophotrochozoa</taxon>
        <taxon>Mollusca</taxon>
        <taxon>Bivalvia</taxon>
        <taxon>Autobranchia</taxon>
        <taxon>Pteriomorphia</taxon>
        <taxon>Ostreida</taxon>
        <taxon>Ostreoidea</taxon>
        <taxon>Ostreidae</taxon>
        <taxon>Crassostrea</taxon>
    </lineage>
</organism>
<proteinExistence type="predicted"/>
<dbReference type="Proteomes" id="UP000694844">
    <property type="component" value="Chromosome 1"/>
</dbReference>
<keyword evidence="3" id="KW-1185">Reference proteome</keyword>
<sequence length="295" mass="33360">MEADSFQMVLVMLVLLNLPSIAKASDAVCFDNQTGQTRCCQDYKNISGICEACIGTWGMNCQNNCTFGFFGLGCRQKCECSIEQVCERRHGCIDINTIENNKTTMSNQNKDSDDVVVAHLSVLGVLILVVICVLLIICRKLNKSRKTDHSQEETISGKITGQMHDSQECIYNECEQPRIDINNDSLITICNYTLPRENSERFYNSKFKSLPSKCRGYKRHSFKRSRSIEAKLHEQDCRGFDVSTAPNYTQDASQNYIDDDSAYGYSSIASESVFSTQYSVCSDQLTIYDQTNYNH</sequence>
<accession>A0A8B8BP60</accession>
<keyword evidence="1" id="KW-0472">Membrane</keyword>
<feature type="chain" id="PRO_5034795187" evidence="2">
    <location>
        <begin position="25"/>
        <end position="295"/>
    </location>
</feature>
<dbReference type="GeneID" id="111111787"/>
<name>A0A8B8BP60_CRAVI</name>
<protein>
    <submittedName>
        <fullName evidence="4">Uncharacterized protein LOC111111787</fullName>
    </submittedName>
</protein>
<feature type="signal peptide" evidence="2">
    <location>
        <begin position="1"/>
        <end position="24"/>
    </location>
</feature>
<gene>
    <name evidence="4" type="primary">LOC111111787</name>
</gene>
<evidence type="ECO:0000313" key="4">
    <source>
        <dbReference type="RefSeq" id="XP_022304649.1"/>
    </source>
</evidence>